<feature type="chain" id="PRO_5046045910" evidence="1">
    <location>
        <begin position="25"/>
        <end position="209"/>
    </location>
</feature>
<dbReference type="EMBL" id="JBHSKD010000002">
    <property type="protein sequence ID" value="MFC5175143.1"/>
    <property type="molecule type" value="Genomic_DNA"/>
</dbReference>
<proteinExistence type="predicted"/>
<dbReference type="PANTHER" id="PTHR36933">
    <property type="entry name" value="SLL0788 PROTEIN"/>
    <property type="match status" value="1"/>
</dbReference>
<dbReference type="Pfam" id="PF03713">
    <property type="entry name" value="DUF305"/>
    <property type="match status" value="1"/>
</dbReference>
<dbReference type="InterPro" id="IPR012347">
    <property type="entry name" value="Ferritin-like"/>
</dbReference>
<dbReference type="RefSeq" id="WP_378585456.1">
    <property type="nucleotide sequence ID" value="NZ_JBHSKD010000002.1"/>
</dbReference>
<organism evidence="3 4">
    <name type="scientific">Nocardioides taihuensis</name>
    <dbReference type="NCBI Taxonomy" id="1835606"/>
    <lineage>
        <taxon>Bacteria</taxon>
        <taxon>Bacillati</taxon>
        <taxon>Actinomycetota</taxon>
        <taxon>Actinomycetes</taxon>
        <taxon>Propionibacteriales</taxon>
        <taxon>Nocardioidaceae</taxon>
        <taxon>Nocardioides</taxon>
    </lineage>
</organism>
<evidence type="ECO:0000313" key="3">
    <source>
        <dbReference type="EMBL" id="MFC5175143.1"/>
    </source>
</evidence>
<keyword evidence="1" id="KW-0732">Signal</keyword>
<name>A0ABW0BD05_9ACTN</name>
<dbReference type="PROSITE" id="PS51257">
    <property type="entry name" value="PROKAR_LIPOPROTEIN"/>
    <property type="match status" value="1"/>
</dbReference>
<dbReference type="Proteomes" id="UP001596087">
    <property type="component" value="Unassembled WGS sequence"/>
</dbReference>
<dbReference type="InterPro" id="IPR005183">
    <property type="entry name" value="DUF305_CopM-like"/>
</dbReference>
<sequence length="209" mass="22786">MKHSKRLVAAAAAATLLVSLTACGDDGSAGDARAEETAANGDVFNDADVAFTTEMIPHHAQALAMVDLTRGRDLSPEVQNLTEDIQAAQVPEIEQMVDWLNDWDKPVPETMQDHANAEDDGMSGHEMGDDSTDMPGMMTNEELDELEAAQGQEFETMWLEMMIEHHQGAIEMAKDEQADGVFEAARKLAESIETSQQAEIDHMNELLGS</sequence>
<keyword evidence="4" id="KW-1185">Reference proteome</keyword>
<evidence type="ECO:0000256" key="1">
    <source>
        <dbReference type="SAM" id="SignalP"/>
    </source>
</evidence>
<feature type="signal peptide" evidence="1">
    <location>
        <begin position="1"/>
        <end position="24"/>
    </location>
</feature>
<reference evidence="4" key="1">
    <citation type="journal article" date="2019" name="Int. J. Syst. Evol. Microbiol.">
        <title>The Global Catalogue of Microorganisms (GCM) 10K type strain sequencing project: providing services to taxonomists for standard genome sequencing and annotation.</title>
        <authorList>
            <consortium name="The Broad Institute Genomics Platform"/>
            <consortium name="The Broad Institute Genome Sequencing Center for Infectious Disease"/>
            <person name="Wu L."/>
            <person name="Ma J."/>
        </authorList>
    </citation>
    <scope>NUCLEOTIDE SEQUENCE [LARGE SCALE GENOMIC DNA]</scope>
    <source>
        <strain evidence="4">DFY41</strain>
    </source>
</reference>
<gene>
    <name evidence="3" type="ORF">ACFPGP_00575</name>
</gene>
<evidence type="ECO:0000313" key="4">
    <source>
        <dbReference type="Proteomes" id="UP001596087"/>
    </source>
</evidence>
<protein>
    <submittedName>
        <fullName evidence="3">DUF305 domain-containing protein</fullName>
    </submittedName>
</protein>
<dbReference type="Gene3D" id="1.20.1260.10">
    <property type="match status" value="1"/>
</dbReference>
<evidence type="ECO:0000259" key="2">
    <source>
        <dbReference type="Pfam" id="PF03713"/>
    </source>
</evidence>
<feature type="domain" description="DUF305" evidence="2">
    <location>
        <begin position="48"/>
        <end position="207"/>
    </location>
</feature>
<dbReference type="PANTHER" id="PTHR36933:SF1">
    <property type="entry name" value="SLL0788 PROTEIN"/>
    <property type="match status" value="1"/>
</dbReference>
<accession>A0ABW0BD05</accession>
<comment type="caution">
    <text evidence="3">The sequence shown here is derived from an EMBL/GenBank/DDBJ whole genome shotgun (WGS) entry which is preliminary data.</text>
</comment>